<evidence type="ECO:0000313" key="1">
    <source>
        <dbReference type="EMBL" id="CAB3997881.1"/>
    </source>
</evidence>
<dbReference type="GO" id="GO:0000423">
    <property type="term" value="P:mitophagy"/>
    <property type="evidence" value="ECO:0007669"/>
    <property type="project" value="TreeGrafter"/>
</dbReference>
<evidence type="ECO:0000313" key="2">
    <source>
        <dbReference type="Proteomes" id="UP001152795"/>
    </source>
</evidence>
<dbReference type="PANTHER" id="PTHR22874">
    <property type="entry name" value="ACTIVATING MOLECULE IN BECN1-REGULATED AUTOPHAGY PROTEIN 1"/>
    <property type="match status" value="1"/>
</dbReference>
<dbReference type="PROSITE" id="PS50294">
    <property type="entry name" value="WD_REPEATS_REGION"/>
    <property type="match status" value="1"/>
</dbReference>
<proteinExistence type="predicted"/>
<sequence>MCPWKSRSNACKSNITWCLLRRQQCRLSYEEQRTILQYGVCQTTRTRRAVSCKFPGSPVSTYFLAFSPDGETVASSHGDHFVRISEVKSARCLHILKGHPRSVWCLVFHPSNPHLLASGCLKGVVNVWDLTQGDGKLVGSLSCQNVTSLAFHPTDMVLLIATGNQLLFWSWRQKEPFAMVESATDDEKIRLVRFDLLGHHILTGILDVEQPNDVSMDKIPSANEKPSTSRTVVHINMQNMEATVDNVTDEVIAEHSTTRVAMSESQSTCLFRLQWWDFTHLEIPNLKQTNMHIVARNCLLTNNTSADISSDGRRLSALVVKLDDGTKLCNVCVFSLEKYNLGQCLYSTTLGRNTFSTCFSPLGTHIIVGIACDNRFALFQEHPVDRTVAYIFKLCTNFSAEVVTLNVRASDEWRFSDLRANAVIWHPIIGYGLIAFGTNKGGVYFCHV</sequence>
<comment type="caution">
    <text evidence="1">The sequence shown here is derived from an EMBL/GenBank/DDBJ whole genome shotgun (WGS) entry which is preliminary data.</text>
</comment>
<accession>A0A6S7HTK2</accession>
<dbReference type="EMBL" id="CACRXK020003215">
    <property type="protein sequence ID" value="CAB3997881.1"/>
    <property type="molecule type" value="Genomic_DNA"/>
</dbReference>
<dbReference type="InterPro" id="IPR001680">
    <property type="entry name" value="WD40_rpt"/>
</dbReference>
<dbReference type="Gene3D" id="2.130.10.10">
    <property type="entry name" value="YVTN repeat-like/Quinoprotein amine dehydrogenase"/>
    <property type="match status" value="1"/>
</dbReference>
<dbReference type="InterPro" id="IPR052596">
    <property type="entry name" value="AMBRA1_autophagy"/>
</dbReference>
<dbReference type="PANTHER" id="PTHR22874:SF1">
    <property type="entry name" value="ACTIVATING MOLECULE IN BECN1-REGULATED AUTOPHAGY PROTEIN 1"/>
    <property type="match status" value="1"/>
</dbReference>
<dbReference type="PROSITE" id="PS50082">
    <property type="entry name" value="WD_REPEATS_2"/>
    <property type="match status" value="1"/>
</dbReference>
<dbReference type="SUPFAM" id="SSF101908">
    <property type="entry name" value="Putative isomerase YbhE"/>
    <property type="match status" value="1"/>
</dbReference>
<dbReference type="Proteomes" id="UP001152795">
    <property type="component" value="Unassembled WGS sequence"/>
</dbReference>
<dbReference type="OrthoDB" id="6363363at2759"/>
<dbReference type="AlphaFoldDB" id="A0A6S7HTK2"/>
<dbReference type="GO" id="GO:1990756">
    <property type="term" value="F:ubiquitin-like ligase-substrate adaptor activity"/>
    <property type="evidence" value="ECO:0007669"/>
    <property type="project" value="TreeGrafter"/>
</dbReference>
<name>A0A6S7HTK2_PARCT</name>
<dbReference type="GO" id="GO:0080008">
    <property type="term" value="C:Cul4-RING E3 ubiquitin ligase complex"/>
    <property type="evidence" value="ECO:0007669"/>
    <property type="project" value="TreeGrafter"/>
</dbReference>
<dbReference type="InterPro" id="IPR015943">
    <property type="entry name" value="WD40/YVTN_repeat-like_dom_sf"/>
</dbReference>
<keyword evidence="2" id="KW-1185">Reference proteome</keyword>
<dbReference type="GO" id="GO:0000045">
    <property type="term" value="P:autophagosome assembly"/>
    <property type="evidence" value="ECO:0007669"/>
    <property type="project" value="TreeGrafter"/>
</dbReference>
<gene>
    <name evidence="1" type="ORF">PACLA_8A073549</name>
</gene>
<reference evidence="1" key="1">
    <citation type="submission" date="2020-04" db="EMBL/GenBank/DDBJ databases">
        <authorList>
            <person name="Alioto T."/>
            <person name="Alioto T."/>
            <person name="Gomez Garrido J."/>
        </authorList>
    </citation>
    <scope>NUCLEOTIDE SEQUENCE</scope>
    <source>
        <strain evidence="1">A484AB</strain>
    </source>
</reference>
<dbReference type="SMART" id="SM00320">
    <property type="entry name" value="WD40"/>
    <property type="match status" value="3"/>
</dbReference>
<protein>
    <submittedName>
        <fullName evidence="1">Activating molecule in BECN1-regulated autophagy 1-like</fullName>
    </submittedName>
</protein>
<dbReference type="Pfam" id="PF00400">
    <property type="entry name" value="WD40"/>
    <property type="match status" value="2"/>
</dbReference>
<organism evidence="1 2">
    <name type="scientific">Paramuricea clavata</name>
    <name type="common">Red gorgonian</name>
    <name type="synonym">Violescent sea-whip</name>
    <dbReference type="NCBI Taxonomy" id="317549"/>
    <lineage>
        <taxon>Eukaryota</taxon>
        <taxon>Metazoa</taxon>
        <taxon>Cnidaria</taxon>
        <taxon>Anthozoa</taxon>
        <taxon>Octocorallia</taxon>
        <taxon>Malacalcyonacea</taxon>
        <taxon>Plexauridae</taxon>
        <taxon>Paramuricea</taxon>
    </lineage>
</organism>